<dbReference type="InterPro" id="IPR007060">
    <property type="entry name" value="FtsL/DivIC"/>
</dbReference>
<evidence type="ECO:0000313" key="1">
    <source>
        <dbReference type="EMBL" id="QPC41585.1"/>
    </source>
</evidence>
<dbReference type="EMBL" id="CP058214">
    <property type="protein sequence ID" value="QPC41585.1"/>
    <property type="molecule type" value="Genomic_DNA"/>
</dbReference>
<dbReference type="KEGG" id="kmn:HW532_01905"/>
<reference evidence="1 2" key="1">
    <citation type="submission" date="2020-06" db="EMBL/GenBank/DDBJ databases">
        <title>Genome sequence of 2 isolates from Red Sea Mangroves.</title>
        <authorList>
            <person name="Sefrji F."/>
            <person name="Michoud G."/>
            <person name="Merlino G."/>
            <person name="Daffonchio D."/>
        </authorList>
    </citation>
    <scope>NUCLEOTIDE SEQUENCE [LARGE SCALE GENOMIC DNA]</scope>
    <source>
        <strain evidence="1 2">R1DC25</strain>
    </source>
</reference>
<dbReference type="Proteomes" id="UP000593594">
    <property type="component" value="Chromosome"/>
</dbReference>
<dbReference type="Pfam" id="PF04977">
    <property type="entry name" value="DivIC"/>
    <property type="match status" value="1"/>
</dbReference>
<proteinExistence type="predicted"/>
<organism evidence="1 2">
    <name type="scientific">Kaustia mangrovi</name>
    <dbReference type="NCBI Taxonomy" id="2593653"/>
    <lineage>
        <taxon>Bacteria</taxon>
        <taxon>Pseudomonadati</taxon>
        <taxon>Pseudomonadota</taxon>
        <taxon>Alphaproteobacteria</taxon>
        <taxon>Hyphomicrobiales</taxon>
        <taxon>Parvibaculaceae</taxon>
        <taxon>Kaustia</taxon>
    </lineage>
</organism>
<dbReference type="AlphaFoldDB" id="A0A7S8C1C8"/>
<gene>
    <name evidence="1" type="ORF">HW532_01905</name>
</gene>
<accession>A0A7S8C1C8</accession>
<name>A0A7S8C1C8_9HYPH</name>
<sequence length="97" mass="11033">MTVCLAALGYFAWHGVYGSRGMERVKAREFEVGRLERKLDALVAERERLEQKVALLRPDGIDPDMLDRQARALLEFAHPNDRVILLDSGDLDRKPAN</sequence>
<keyword evidence="2" id="KW-1185">Reference proteome</keyword>
<protein>
    <submittedName>
        <fullName evidence="1">Septum formation initiator family protein</fullName>
    </submittedName>
</protein>
<evidence type="ECO:0000313" key="2">
    <source>
        <dbReference type="Proteomes" id="UP000593594"/>
    </source>
</evidence>
<dbReference type="RefSeq" id="WP_213162805.1">
    <property type="nucleotide sequence ID" value="NZ_CP058214.1"/>
</dbReference>